<name>A0A368Y3T5_9BURK</name>
<evidence type="ECO:0000256" key="3">
    <source>
        <dbReference type="SAM" id="MobiDB-lite"/>
    </source>
</evidence>
<dbReference type="InterPro" id="IPR051803">
    <property type="entry name" value="TA_system_RelE-like_toxin"/>
</dbReference>
<dbReference type="Gene3D" id="3.30.2310.20">
    <property type="entry name" value="RelE-like"/>
    <property type="match status" value="1"/>
</dbReference>
<evidence type="ECO:0000313" key="4">
    <source>
        <dbReference type="EMBL" id="RCW72894.1"/>
    </source>
</evidence>
<evidence type="ECO:0000313" key="5">
    <source>
        <dbReference type="Proteomes" id="UP000252884"/>
    </source>
</evidence>
<comment type="caution">
    <text evidence="4">The sequence shown here is derived from an EMBL/GenBank/DDBJ whole genome shotgun (WGS) entry which is preliminary data.</text>
</comment>
<dbReference type="PANTHER" id="PTHR33755:SF9">
    <property type="entry name" value="TOXIN PARE1"/>
    <property type="match status" value="1"/>
</dbReference>
<accession>A0A368Y3T5</accession>
<gene>
    <name evidence="4" type="ORF">DES41_103502</name>
</gene>
<dbReference type="Pfam" id="PF05016">
    <property type="entry name" value="ParE_toxin"/>
    <property type="match status" value="1"/>
</dbReference>
<proteinExistence type="inferred from homology"/>
<sequence>MTTAPRRPARPRGTKGGAESSAGAYLLSPQAIADLSEIWDYSAREWGTAQADRYVMALRDACGALASGPMRGQSAEHIRAGYRRQIVGTHVMFFRVGVNGVIDVVRILHQRMDVGAQLALVPPGPRR</sequence>
<evidence type="ECO:0000256" key="2">
    <source>
        <dbReference type="ARBA" id="ARBA00022649"/>
    </source>
</evidence>
<dbReference type="OrthoDB" id="276174at2"/>
<protein>
    <submittedName>
        <fullName evidence="4">Toxin ParE1/3/4</fullName>
    </submittedName>
</protein>
<dbReference type="InterPro" id="IPR035093">
    <property type="entry name" value="RelE/ParE_toxin_dom_sf"/>
</dbReference>
<feature type="region of interest" description="Disordered" evidence="3">
    <location>
        <begin position="1"/>
        <end position="22"/>
    </location>
</feature>
<organism evidence="4 5">
    <name type="scientific">Pseudorhodoferax soli</name>
    <dbReference type="NCBI Taxonomy" id="545864"/>
    <lineage>
        <taxon>Bacteria</taxon>
        <taxon>Pseudomonadati</taxon>
        <taxon>Pseudomonadota</taxon>
        <taxon>Betaproteobacteria</taxon>
        <taxon>Burkholderiales</taxon>
        <taxon>Comamonadaceae</taxon>
    </lineage>
</organism>
<dbReference type="EMBL" id="QPJK01000003">
    <property type="protein sequence ID" value="RCW72894.1"/>
    <property type="molecule type" value="Genomic_DNA"/>
</dbReference>
<dbReference type="Proteomes" id="UP000252884">
    <property type="component" value="Unassembled WGS sequence"/>
</dbReference>
<keyword evidence="2" id="KW-1277">Toxin-antitoxin system</keyword>
<dbReference type="RefSeq" id="WP_114468274.1">
    <property type="nucleotide sequence ID" value="NZ_QPJK01000003.1"/>
</dbReference>
<dbReference type="PANTHER" id="PTHR33755">
    <property type="entry name" value="TOXIN PARE1-RELATED"/>
    <property type="match status" value="1"/>
</dbReference>
<evidence type="ECO:0000256" key="1">
    <source>
        <dbReference type="ARBA" id="ARBA00006226"/>
    </source>
</evidence>
<reference evidence="4 5" key="1">
    <citation type="submission" date="2018-07" db="EMBL/GenBank/DDBJ databases">
        <title>Genomic Encyclopedia of Type Strains, Phase IV (KMG-IV): sequencing the most valuable type-strain genomes for metagenomic binning, comparative biology and taxonomic classification.</title>
        <authorList>
            <person name="Goeker M."/>
        </authorList>
    </citation>
    <scope>NUCLEOTIDE SEQUENCE [LARGE SCALE GENOMIC DNA]</scope>
    <source>
        <strain evidence="4 5">DSM 21634</strain>
    </source>
</reference>
<keyword evidence="5" id="KW-1185">Reference proteome</keyword>
<dbReference type="AlphaFoldDB" id="A0A368Y3T5"/>
<dbReference type="InterPro" id="IPR007712">
    <property type="entry name" value="RelE/ParE_toxin"/>
</dbReference>
<comment type="similarity">
    <text evidence="1">Belongs to the RelE toxin family.</text>
</comment>